<dbReference type="SUPFAM" id="SSF52058">
    <property type="entry name" value="L domain-like"/>
    <property type="match status" value="1"/>
</dbReference>
<evidence type="ECO:0000313" key="9">
    <source>
        <dbReference type="Proteomes" id="UP000250321"/>
    </source>
</evidence>
<keyword evidence="1" id="KW-0677">Repeat</keyword>
<feature type="domain" description="Disease resistance N-terminal" evidence="5">
    <location>
        <begin position="5"/>
        <end position="87"/>
    </location>
</feature>
<dbReference type="InterPro" id="IPR044974">
    <property type="entry name" value="Disease_R_plants"/>
</dbReference>
<protein>
    <submittedName>
        <fullName evidence="8">Putative disease resistance protein</fullName>
    </submittedName>
</protein>
<dbReference type="Gene3D" id="1.10.8.430">
    <property type="entry name" value="Helical domain of apoptotic protease-activating factors"/>
    <property type="match status" value="1"/>
</dbReference>
<evidence type="ECO:0000313" key="8">
    <source>
        <dbReference type="EMBL" id="PQM32681.1"/>
    </source>
</evidence>
<feature type="domain" description="Disease resistance protein winged helix" evidence="6">
    <location>
        <begin position="422"/>
        <end position="497"/>
    </location>
</feature>
<reference evidence="8 9" key="1">
    <citation type="submission" date="2018-02" db="EMBL/GenBank/DDBJ databases">
        <title>Draft genome of wild Prunus yedoensis var. nudiflora.</title>
        <authorList>
            <person name="Baek S."/>
            <person name="Kim J.-H."/>
            <person name="Choi K."/>
            <person name="Kim G.-B."/>
            <person name="Cho A."/>
            <person name="Jang H."/>
            <person name="Shin C.-H."/>
            <person name="Yu H.-J."/>
            <person name="Mun J.-H."/>
        </authorList>
    </citation>
    <scope>NUCLEOTIDE SEQUENCE [LARGE SCALE GENOMIC DNA]</scope>
    <source>
        <strain evidence="9">cv. Jeju island</strain>
        <tissue evidence="8">Leaf</tissue>
    </source>
</reference>
<dbReference type="AlphaFoldDB" id="A0A314U604"/>
<dbReference type="PRINTS" id="PR00364">
    <property type="entry name" value="DISEASERSIST"/>
</dbReference>
<dbReference type="Gene3D" id="1.10.10.10">
    <property type="entry name" value="Winged helix-like DNA-binding domain superfamily/Winged helix DNA-binding domain"/>
    <property type="match status" value="1"/>
</dbReference>
<accession>A0A314U604</accession>
<evidence type="ECO:0000256" key="1">
    <source>
        <dbReference type="ARBA" id="ARBA00022737"/>
    </source>
</evidence>
<evidence type="ECO:0000259" key="7">
    <source>
        <dbReference type="Pfam" id="PF23598"/>
    </source>
</evidence>
<dbReference type="EMBL" id="PJQY01004000">
    <property type="protein sequence ID" value="PQM32681.1"/>
    <property type="molecule type" value="Genomic_DNA"/>
</dbReference>
<dbReference type="GO" id="GO:0043531">
    <property type="term" value="F:ADP binding"/>
    <property type="evidence" value="ECO:0007669"/>
    <property type="project" value="InterPro"/>
</dbReference>
<evidence type="ECO:0000259" key="6">
    <source>
        <dbReference type="Pfam" id="PF23559"/>
    </source>
</evidence>
<dbReference type="OrthoDB" id="1478287at2759"/>
<evidence type="ECO:0000256" key="3">
    <source>
        <dbReference type="ARBA" id="ARBA00022821"/>
    </source>
</evidence>
<dbReference type="FunFam" id="3.40.50.300:FF:001091">
    <property type="entry name" value="Probable disease resistance protein At1g61300"/>
    <property type="match status" value="1"/>
</dbReference>
<dbReference type="Gene3D" id="3.40.50.300">
    <property type="entry name" value="P-loop containing nucleotide triphosphate hydrolases"/>
    <property type="match status" value="1"/>
</dbReference>
<dbReference type="GO" id="GO:0098542">
    <property type="term" value="P:defense response to other organism"/>
    <property type="evidence" value="ECO:0007669"/>
    <property type="project" value="TreeGrafter"/>
</dbReference>
<evidence type="ECO:0000256" key="2">
    <source>
        <dbReference type="ARBA" id="ARBA00022741"/>
    </source>
</evidence>
<dbReference type="InterPro" id="IPR041118">
    <property type="entry name" value="Rx_N"/>
</dbReference>
<dbReference type="FunFam" id="1.10.10.10:FF:000322">
    <property type="entry name" value="Probable disease resistance protein At1g63360"/>
    <property type="match status" value="1"/>
</dbReference>
<comment type="caution">
    <text evidence="8">The sequence shown here is derived from an EMBL/GenBank/DDBJ whole genome shotgun (WGS) entry which is preliminary data.</text>
</comment>
<name>A0A314U604_PRUYE</name>
<dbReference type="InterPro" id="IPR042197">
    <property type="entry name" value="Apaf_helical"/>
</dbReference>
<dbReference type="Pfam" id="PF23559">
    <property type="entry name" value="WHD_DRP"/>
    <property type="match status" value="1"/>
</dbReference>
<organism evidence="8 9">
    <name type="scientific">Prunus yedoensis var. nudiflora</name>
    <dbReference type="NCBI Taxonomy" id="2094558"/>
    <lineage>
        <taxon>Eukaryota</taxon>
        <taxon>Viridiplantae</taxon>
        <taxon>Streptophyta</taxon>
        <taxon>Embryophyta</taxon>
        <taxon>Tracheophyta</taxon>
        <taxon>Spermatophyta</taxon>
        <taxon>Magnoliopsida</taxon>
        <taxon>eudicotyledons</taxon>
        <taxon>Gunneridae</taxon>
        <taxon>Pentapetalae</taxon>
        <taxon>rosids</taxon>
        <taxon>fabids</taxon>
        <taxon>Rosales</taxon>
        <taxon>Rosaceae</taxon>
        <taxon>Amygdaloideae</taxon>
        <taxon>Amygdaleae</taxon>
        <taxon>Prunus</taxon>
    </lineage>
</organism>
<dbReference type="InterPro" id="IPR038005">
    <property type="entry name" value="RX-like_CC"/>
</dbReference>
<dbReference type="Proteomes" id="UP000250321">
    <property type="component" value="Unassembled WGS sequence"/>
</dbReference>
<evidence type="ECO:0000259" key="5">
    <source>
        <dbReference type="Pfam" id="PF18052"/>
    </source>
</evidence>
<evidence type="ECO:0000259" key="4">
    <source>
        <dbReference type="Pfam" id="PF00931"/>
    </source>
</evidence>
<feature type="domain" description="Disease resistance R13L4/SHOC-2-like LRR" evidence="7">
    <location>
        <begin position="547"/>
        <end position="876"/>
    </location>
</feature>
<dbReference type="SUPFAM" id="SSF52540">
    <property type="entry name" value="P-loop containing nucleoside triphosphate hydrolases"/>
    <property type="match status" value="1"/>
</dbReference>
<sequence>MAEAVVCFVAEGLEEFVSRNGEYLSEIRDQVQLALTELQLMRSFAKFVDRRQGDDVEASSWVAIIRDAAYDLEVIVETYALKVVLRRKGVIQSAMKRYACIFIDRIRVRKIESIICDITNTISELRLSLQTNKIEVLIPTYLPPRDTEHHPHPIVGLGAEVEKLVRQLLEDENRVVSIWGMGGIGKTTLAKEVYHHNAVRRHFDCFAWVCISHQFEARRVLEEILVQFISPTYEQREEIASMWDDEIVDKLFFLQREKRCLVVMDDIWRIDSWHNLQVAFPTYEATGSKILLTTRNREVASADGNGFIFECYPLSVNESWELFENIAFFGRNDRGSEIFGKMKELGVDMIRHCKGLPIAIVALAGLLVRKKTLDEWNTVFKNIFENSRDIIGEYVGVRGMLAMSYDDLPYYLKPCFLYLGQFPEDLEIPAKELTQLWIAEGFISLAQQKQRLLATVEDVAYNCLSELVERHIVQVGKRGSVRKIKTCRMHDLMRDLCLWKAEEENFLQIVNFSNIAHKPTGKVRRLALYFDENDFELVSSRSESLDHVRSLLFFGPKNWIPKSTTYILSTFKDLKFLRVLKVEYMVKEVRLPTEIGNMLCLRFLSLRKSNIIWLPPSLGNLICLQTLNLDFCHSNDRTPIIPNVIWKMEQLRHLYLLYYSSSTILRLSNLCNLQTLSCVSSEFCVMSDLTKLTNLRKLGIQLSRPIQNLEELLRSANSTLNRIQSLFVKNDVGVNSQEEVMQIVLSCCRIYKLKLYGPIKELSTDPQHYPNLTKLSLCKCHLKDDQMAILEKLPNLRILLLQYLSFQESTETLVCSRGGFLRLETLSLEYLTTMEEWRIEKGAMPSLLQLGIHCCHGLKTVPHGLVYINSLREFTISRMPRTFYSRLQKGGEDFYIVQHVPSLVLGDVHEE</sequence>
<dbReference type="InterPro" id="IPR032675">
    <property type="entry name" value="LRR_dom_sf"/>
</dbReference>
<dbReference type="Pfam" id="PF23598">
    <property type="entry name" value="LRR_14"/>
    <property type="match status" value="1"/>
</dbReference>
<dbReference type="Pfam" id="PF00931">
    <property type="entry name" value="NB-ARC"/>
    <property type="match status" value="1"/>
</dbReference>
<dbReference type="Gene3D" id="1.20.5.4130">
    <property type="match status" value="1"/>
</dbReference>
<dbReference type="InterPro" id="IPR058922">
    <property type="entry name" value="WHD_DRP"/>
</dbReference>
<keyword evidence="2" id="KW-0547">Nucleotide-binding</keyword>
<feature type="domain" description="NB-ARC" evidence="4">
    <location>
        <begin position="160"/>
        <end position="328"/>
    </location>
</feature>
<dbReference type="InterPro" id="IPR055414">
    <property type="entry name" value="LRR_R13L4/SHOC2-like"/>
</dbReference>
<dbReference type="InterPro" id="IPR002182">
    <property type="entry name" value="NB-ARC"/>
</dbReference>
<dbReference type="CDD" id="cd14798">
    <property type="entry name" value="RX-CC_like"/>
    <property type="match status" value="1"/>
</dbReference>
<dbReference type="Pfam" id="PF18052">
    <property type="entry name" value="Rx_N"/>
    <property type="match status" value="1"/>
</dbReference>
<dbReference type="Gene3D" id="3.80.10.10">
    <property type="entry name" value="Ribonuclease Inhibitor"/>
    <property type="match status" value="1"/>
</dbReference>
<gene>
    <name evidence="8" type="ORF">Pyn_30630</name>
</gene>
<keyword evidence="9" id="KW-1185">Reference proteome</keyword>
<dbReference type="InterPro" id="IPR027417">
    <property type="entry name" value="P-loop_NTPase"/>
</dbReference>
<dbReference type="STRING" id="2094558.A0A314U604"/>
<proteinExistence type="predicted"/>
<dbReference type="InterPro" id="IPR036388">
    <property type="entry name" value="WH-like_DNA-bd_sf"/>
</dbReference>
<dbReference type="PANTHER" id="PTHR23155:SF1185">
    <property type="entry name" value="DISEASE RESISTANCE RPP8-LIKE PROTEIN 3-RELATED"/>
    <property type="match status" value="1"/>
</dbReference>
<dbReference type="PANTHER" id="PTHR23155">
    <property type="entry name" value="DISEASE RESISTANCE PROTEIN RP"/>
    <property type="match status" value="1"/>
</dbReference>
<keyword evidence="3" id="KW-0611">Plant defense</keyword>